<name>D3G1R1_ALKPO</name>
<evidence type="ECO:0000313" key="1">
    <source>
        <dbReference type="EMBL" id="ADC52287.1"/>
    </source>
</evidence>
<accession>D3G1R1</accession>
<proteinExistence type="predicted"/>
<reference evidence="1 2" key="1">
    <citation type="journal article" date="2011" name="Environ. Microbiol.">
        <title>Genome of alkaliphilic Bacillus pseudofirmus OF4 reveals adaptations that support the ability to grow in an external pH range from 7.5 to 11.4.</title>
        <authorList>
            <person name="Janto B."/>
            <person name="Ahmed A."/>
            <person name="Ito M."/>
            <person name="Liu J."/>
            <person name="Hicks D.B."/>
            <person name="Pagni S."/>
            <person name="Fackelmayer O.J."/>
            <person name="Smith T.A."/>
            <person name="Earl J."/>
            <person name="Elbourne L.D."/>
            <person name="Hassan K."/>
            <person name="Paulsen I.T."/>
            <person name="Kolsto A.B."/>
            <person name="Tourasse N.J."/>
            <person name="Ehrlich G.D."/>
            <person name="Boissy R."/>
            <person name="Ivey D.M."/>
            <person name="Li G."/>
            <person name="Xue Y."/>
            <person name="Ma Y."/>
            <person name="Hu F.Z."/>
            <person name="Krulwich T.A."/>
        </authorList>
    </citation>
    <scope>NUCLEOTIDE SEQUENCE [LARGE SCALE GENOMIC DNA]</scope>
    <source>
        <strain evidence="2">ATCC BAA-2126 / JCM 17055 / OF4</strain>
    </source>
</reference>
<dbReference type="AlphaFoldDB" id="D3G1R1"/>
<dbReference type="RefSeq" id="WP_012961193.1">
    <property type="nucleotide sequence ID" value="NC_013793.1"/>
</dbReference>
<organism evidence="1 2">
    <name type="scientific">Alkalihalophilus pseudofirmus (strain ATCC BAA-2126 / JCM 17055 / OF4)</name>
    <name type="common">Bacillus pseudofirmus</name>
    <dbReference type="NCBI Taxonomy" id="398511"/>
    <lineage>
        <taxon>Bacteria</taxon>
        <taxon>Bacillati</taxon>
        <taxon>Bacillota</taxon>
        <taxon>Bacilli</taxon>
        <taxon>Bacillales</taxon>
        <taxon>Bacillaceae</taxon>
        <taxon>Alkalihalophilus</taxon>
    </lineage>
</organism>
<dbReference type="KEGG" id="bpf:BpOF4_21459"/>
<dbReference type="EMBL" id="CP001880">
    <property type="protein sequence ID" value="ADC52287.1"/>
    <property type="molecule type" value="Genomic_DNA"/>
</dbReference>
<keyword evidence="2" id="KW-1185">Reference proteome</keyword>
<protein>
    <submittedName>
        <fullName evidence="1">Uncharacterized protein</fullName>
    </submittedName>
</protein>
<dbReference type="HOGENOM" id="CLU_115722_0_0_9"/>
<evidence type="ECO:0000313" key="2">
    <source>
        <dbReference type="Proteomes" id="UP000001544"/>
    </source>
</evidence>
<sequence length="157" mass="18664">MKTCAYCGSEIEGSYCSYCELVLSEKYINEDGKRVSNRIEAYPEESMLFKSTRELLTLETIELLYLLRYAREHRSMVYHMRINVNKAAAEGNDMNEYDQVSYKEYEQATRKVWAIENIIKDRIGYYPQKITEQFLASYLERIERSEVKPMKIYKKGE</sequence>
<dbReference type="Proteomes" id="UP000001544">
    <property type="component" value="Plasmid pBpOF4-02"/>
</dbReference>
<keyword evidence="1" id="KW-0614">Plasmid</keyword>
<gene>
    <name evidence="1" type="ordered locus">BpOF4_21459</name>
</gene>
<geneLocation type="plasmid" evidence="1 2">
    <name>pBpOF4-02</name>
</geneLocation>